<protein>
    <recommendedName>
        <fullName evidence="3">glucarate dehydratase</fullName>
        <ecNumber evidence="3">4.2.1.40</ecNumber>
    </recommendedName>
</protein>
<dbReference type="SUPFAM" id="SSF51604">
    <property type="entry name" value="Enolase C-terminal domain-like"/>
    <property type="match status" value="1"/>
</dbReference>
<dbReference type="AlphaFoldDB" id="A0A927MZN0"/>
<dbReference type="Gene3D" id="3.30.390.10">
    <property type="entry name" value="Enolase-like, N-terminal domain"/>
    <property type="match status" value="1"/>
</dbReference>
<comment type="catalytic activity">
    <reaction evidence="1">
        <text>D-glucarate = 5-dehydro-4-deoxy-D-glucarate + H2O</text>
        <dbReference type="Rhea" id="RHEA:14573"/>
        <dbReference type="ChEBI" id="CHEBI:15377"/>
        <dbReference type="ChEBI" id="CHEBI:30612"/>
        <dbReference type="ChEBI" id="CHEBI:42819"/>
        <dbReference type="EC" id="4.2.1.40"/>
    </reaction>
</comment>
<accession>A0A927MZN0</accession>
<evidence type="ECO:0000256" key="2">
    <source>
        <dbReference type="ARBA" id="ARBA00005183"/>
    </source>
</evidence>
<dbReference type="InterPro" id="IPR034593">
    <property type="entry name" value="DgoD-like"/>
</dbReference>
<dbReference type="Gene3D" id="3.20.20.120">
    <property type="entry name" value="Enolase-like C-terminal domain"/>
    <property type="match status" value="1"/>
</dbReference>
<evidence type="ECO:0000313" key="6">
    <source>
        <dbReference type="Proteomes" id="UP000638648"/>
    </source>
</evidence>
<evidence type="ECO:0000259" key="4">
    <source>
        <dbReference type="SMART" id="SM00922"/>
    </source>
</evidence>
<dbReference type="InterPro" id="IPR036849">
    <property type="entry name" value="Enolase-like_C_sf"/>
</dbReference>
<organism evidence="5 6">
    <name type="scientific">Actinopolymorpha pittospori</name>
    <dbReference type="NCBI Taxonomy" id="648752"/>
    <lineage>
        <taxon>Bacteria</taxon>
        <taxon>Bacillati</taxon>
        <taxon>Actinomycetota</taxon>
        <taxon>Actinomycetes</taxon>
        <taxon>Propionibacteriales</taxon>
        <taxon>Actinopolymorphaceae</taxon>
        <taxon>Actinopolymorpha</taxon>
    </lineage>
</organism>
<dbReference type="Pfam" id="PF13378">
    <property type="entry name" value="MR_MLE_C"/>
    <property type="match status" value="1"/>
</dbReference>
<dbReference type="InterPro" id="IPR029065">
    <property type="entry name" value="Enolase_C-like"/>
</dbReference>
<comment type="caution">
    <text evidence="5">The sequence shown here is derived from an EMBL/GenBank/DDBJ whole genome shotgun (WGS) entry which is preliminary data.</text>
</comment>
<dbReference type="GO" id="GO:0008872">
    <property type="term" value="F:glucarate dehydratase activity"/>
    <property type="evidence" value="ECO:0007669"/>
    <property type="project" value="UniProtKB-EC"/>
</dbReference>
<dbReference type="EC" id="4.2.1.40" evidence="3"/>
<dbReference type="SUPFAM" id="SSF54826">
    <property type="entry name" value="Enolase N-terminal domain-like"/>
    <property type="match status" value="1"/>
</dbReference>
<evidence type="ECO:0000256" key="1">
    <source>
        <dbReference type="ARBA" id="ARBA00001426"/>
    </source>
</evidence>
<reference evidence="5" key="1">
    <citation type="submission" date="2020-10" db="EMBL/GenBank/DDBJ databases">
        <title>Sequencing the genomes of 1000 actinobacteria strains.</title>
        <authorList>
            <person name="Klenk H.-P."/>
        </authorList>
    </citation>
    <scope>NUCLEOTIDE SEQUENCE</scope>
    <source>
        <strain evidence="5">DSM 45354</strain>
    </source>
</reference>
<dbReference type="SFLD" id="SFLDG00179">
    <property type="entry name" value="mandelate_racemase"/>
    <property type="match status" value="1"/>
</dbReference>
<gene>
    <name evidence="5" type="ORF">HEB94_006132</name>
</gene>
<dbReference type="PANTHER" id="PTHR48080">
    <property type="entry name" value="D-GALACTONATE DEHYDRATASE-RELATED"/>
    <property type="match status" value="1"/>
</dbReference>
<sequence>MPDLGVDYNGFNQVYERGSSAKQGGYVLTVETDAGVTGEYAGGNSVSYAQLGMVARYLIGRDAMARELIWNDIKRALRKHDRFGMGPIDIALWDIAGKVYDAPVYELLGGFRTSLPAYASTYHGDENGGLSSPQAFADFAVQCREMGYPAFKIHGWGHGPIQREAAAVLATREAVGDGMDLMLDPACEYDTFGDALTVGRACDEAGFFWYEDPYKDGGVSSFAHRKLRQLIRTPLLLGEHVRGLEPHVDQIVADGTDYVRADADYDGGITGVMKLAHAAEGFGLDCEIHAPGPAHRHCMASIRNTNYYELGLVAPGLDPKRQHCPLYADGYSDDLDSVDEHGHVSVPQGPGLGVTLNWEWINAHETSKVVYE</sequence>
<dbReference type="SMART" id="SM00922">
    <property type="entry name" value="MR_MLE"/>
    <property type="match status" value="1"/>
</dbReference>
<comment type="pathway">
    <text evidence="2">Carbohydrate acid metabolism; D-glucarate degradation; 2,5-dioxopentanoate from D-glucarate: step 1/2.</text>
</comment>
<dbReference type="EMBL" id="JADBEM010000001">
    <property type="protein sequence ID" value="MBE1609284.1"/>
    <property type="molecule type" value="Genomic_DNA"/>
</dbReference>
<dbReference type="Proteomes" id="UP000638648">
    <property type="component" value="Unassembled WGS sequence"/>
</dbReference>
<dbReference type="SFLD" id="SFLDS00001">
    <property type="entry name" value="Enolase"/>
    <property type="match status" value="1"/>
</dbReference>
<proteinExistence type="predicted"/>
<name>A0A927MZN0_9ACTN</name>
<dbReference type="InterPro" id="IPR013342">
    <property type="entry name" value="Mandelate_racemase_C"/>
</dbReference>
<evidence type="ECO:0000313" key="5">
    <source>
        <dbReference type="EMBL" id="MBE1609284.1"/>
    </source>
</evidence>
<dbReference type="InterPro" id="IPR013341">
    <property type="entry name" value="Mandelate_racemase_N_dom"/>
</dbReference>
<keyword evidence="6" id="KW-1185">Reference proteome</keyword>
<dbReference type="InterPro" id="IPR029017">
    <property type="entry name" value="Enolase-like_N"/>
</dbReference>
<feature type="domain" description="Mandelate racemase/muconate lactonizing enzyme C-terminal" evidence="4">
    <location>
        <begin position="133"/>
        <end position="234"/>
    </location>
</feature>
<evidence type="ECO:0000256" key="3">
    <source>
        <dbReference type="ARBA" id="ARBA00011973"/>
    </source>
</evidence>
<dbReference type="RefSeq" id="WP_202896624.1">
    <property type="nucleotide sequence ID" value="NZ_JADBEM010000001.1"/>
</dbReference>
<dbReference type="PANTHER" id="PTHR48080:SF4">
    <property type="entry name" value="GLUCARATE DEHYDRATASE"/>
    <property type="match status" value="1"/>
</dbReference>
<dbReference type="Pfam" id="PF02746">
    <property type="entry name" value="MR_MLE_N"/>
    <property type="match status" value="1"/>
</dbReference>